<name>A0A1D1Y7Y9_9ARAE</name>
<gene>
    <name evidence="2" type="ORF">g.39662</name>
</gene>
<feature type="non-terminal residue" evidence="2">
    <location>
        <position position="105"/>
    </location>
</feature>
<feature type="compositionally biased region" description="Basic and acidic residues" evidence="1">
    <location>
        <begin position="85"/>
        <end position="95"/>
    </location>
</feature>
<dbReference type="AlphaFoldDB" id="A0A1D1Y7Y9"/>
<evidence type="ECO:0000256" key="1">
    <source>
        <dbReference type="SAM" id="MobiDB-lite"/>
    </source>
</evidence>
<accession>A0A1D1Y7Y9</accession>
<protein>
    <submittedName>
        <fullName evidence="2">Uncharacterized protein</fullName>
    </submittedName>
</protein>
<proteinExistence type="predicted"/>
<organism evidence="2">
    <name type="scientific">Anthurium amnicola</name>
    <dbReference type="NCBI Taxonomy" id="1678845"/>
    <lineage>
        <taxon>Eukaryota</taxon>
        <taxon>Viridiplantae</taxon>
        <taxon>Streptophyta</taxon>
        <taxon>Embryophyta</taxon>
        <taxon>Tracheophyta</taxon>
        <taxon>Spermatophyta</taxon>
        <taxon>Magnoliopsida</taxon>
        <taxon>Liliopsida</taxon>
        <taxon>Araceae</taxon>
        <taxon>Pothoideae</taxon>
        <taxon>Potheae</taxon>
        <taxon>Anthurium</taxon>
    </lineage>
</organism>
<evidence type="ECO:0000313" key="2">
    <source>
        <dbReference type="EMBL" id="JAT50736.1"/>
    </source>
</evidence>
<reference evidence="2" key="1">
    <citation type="submission" date="2015-07" db="EMBL/GenBank/DDBJ databases">
        <title>Transcriptome Assembly of Anthurium amnicola.</title>
        <authorList>
            <person name="Suzuki J."/>
        </authorList>
    </citation>
    <scope>NUCLEOTIDE SEQUENCE</scope>
</reference>
<dbReference type="EMBL" id="GDJX01017200">
    <property type="protein sequence ID" value="JAT50736.1"/>
    <property type="molecule type" value="Transcribed_RNA"/>
</dbReference>
<feature type="region of interest" description="Disordered" evidence="1">
    <location>
        <begin position="85"/>
        <end position="105"/>
    </location>
</feature>
<feature type="compositionally biased region" description="Basic residues" evidence="1">
    <location>
        <begin position="96"/>
        <end position="105"/>
    </location>
</feature>
<sequence>MEASPHFAPSGGSPLAVLGFCGRGAKRTSAPSSFRLPARQHPHSRHLPTPPSRLLLNSGAWRRAIGSSSRRPLVYCESSVGCRAHGDNVHHDDHRGHHHHHHHHH</sequence>
<feature type="region of interest" description="Disordered" evidence="1">
    <location>
        <begin position="25"/>
        <end position="52"/>
    </location>
</feature>